<feature type="signal peptide" evidence="1">
    <location>
        <begin position="1"/>
        <end position="19"/>
    </location>
</feature>
<dbReference type="Pfam" id="PF18962">
    <property type="entry name" value="Por_Secre_tail"/>
    <property type="match status" value="1"/>
</dbReference>
<dbReference type="EMBL" id="JBCEVZ010000017">
    <property type="protein sequence ID" value="MEL5994376.1"/>
    <property type="molecule type" value="Genomic_DNA"/>
</dbReference>
<evidence type="ECO:0000313" key="4">
    <source>
        <dbReference type="Proteomes" id="UP001479606"/>
    </source>
</evidence>
<proteinExistence type="predicted"/>
<evidence type="ECO:0000313" key="3">
    <source>
        <dbReference type="EMBL" id="MEL5994376.1"/>
    </source>
</evidence>
<feature type="chain" id="PRO_5047457217" evidence="1">
    <location>
        <begin position="20"/>
        <end position="345"/>
    </location>
</feature>
<organism evidence="3 4">
    <name type="scientific">Hymenobacter segetis</name>
    <dbReference type="NCBI Taxonomy" id="2025509"/>
    <lineage>
        <taxon>Bacteria</taxon>
        <taxon>Pseudomonadati</taxon>
        <taxon>Bacteroidota</taxon>
        <taxon>Cytophagia</taxon>
        <taxon>Cytophagales</taxon>
        <taxon>Hymenobacteraceae</taxon>
        <taxon>Hymenobacter</taxon>
    </lineage>
</organism>
<keyword evidence="1" id="KW-0732">Signal</keyword>
<dbReference type="Proteomes" id="UP001479606">
    <property type="component" value="Unassembled WGS sequence"/>
</dbReference>
<protein>
    <submittedName>
        <fullName evidence="3">T9SS type A sorting domain-containing protein</fullName>
    </submittedName>
</protein>
<evidence type="ECO:0000259" key="2">
    <source>
        <dbReference type="Pfam" id="PF18962"/>
    </source>
</evidence>
<comment type="caution">
    <text evidence="3">The sequence shown here is derived from an EMBL/GenBank/DDBJ whole genome shotgun (WGS) entry which is preliminary data.</text>
</comment>
<evidence type="ECO:0000256" key="1">
    <source>
        <dbReference type="SAM" id="SignalP"/>
    </source>
</evidence>
<dbReference type="RefSeq" id="WP_342297518.1">
    <property type="nucleotide sequence ID" value="NZ_JBCEVZ010000017.1"/>
</dbReference>
<keyword evidence="4" id="KW-1185">Reference proteome</keyword>
<sequence length="345" mass="36995">MKKLLLLFLLAGVARVGQGQSVVETVDFNSYVSATDNDLANRFLIGRAAAPGLFTQVATGGITGGAVVPPSVANYNLDYYNYCSTYANPVGGLTETSLCFKYNATLVNPNAVVQPVKINFESDAVNHYLICQLRRYVNYQPGVFELSYTTYGANGQTIMAALVTGHWYKFVVQHRSDGGQFNDQVYAKLELFDIGTTGTGTPVSVGSRTVTFTDALWVASTRHTIDIAASRQGGAELLDNFSFNGPKAGSLCTVASSTGQQQLNANLAIYPNPAKGRVTLQFGPGFKQKVARVELLDMMGKTIDAAPAMAADNRLVLDVASVAAGAYVVRVSTDHGNYLRKLTLE</sequence>
<gene>
    <name evidence="3" type="ORF">AAFH49_09155</name>
</gene>
<reference evidence="3 4" key="1">
    <citation type="journal article" date="2018" name="Arch. Microbiol.">
        <title>Hymenobacter segetis sp. nov., isolated from soil.</title>
        <authorList>
            <person name="Ten L.N."/>
            <person name="Lim S.J."/>
            <person name="Kim B.O."/>
            <person name="Kang I.K."/>
            <person name="Jung H.Y."/>
        </authorList>
    </citation>
    <scope>NUCLEOTIDE SEQUENCE [LARGE SCALE GENOMIC DNA]</scope>
    <source>
        <strain evidence="3 4">S7-3-11</strain>
    </source>
</reference>
<dbReference type="NCBIfam" id="TIGR04183">
    <property type="entry name" value="Por_Secre_tail"/>
    <property type="match status" value="1"/>
</dbReference>
<name>A0ABU9LVH4_9BACT</name>
<accession>A0ABU9LVH4</accession>
<dbReference type="InterPro" id="IPR026444">
    <property type="entry name" value="Secre_tail"/>
</dbReference>
<feature type="domain" description="Secretion system C-terminal sorting" evidence="2">
    <location>
        <begin position="269"/>
        <end position="342"/>
    </location>
</feature>